<evidence type="ECO:0000313" key="2">
    <source>
        <dbReference type="EMBL" id="MDI9861918.1"/>
    </source>
</evidence>
<dbReference type="Gene3D" id="3.40.720.10">
    <property type="entry name" value="Alkaline Phosphatase, subunit A"/>
    <property type="match status" value="1"/>
</dbReference>
<evidence type="ECO:0000256" key="1">
    <source>
        <dbReference type="SAM" id="SignalP"/>
    </source>
</evidence>
<sequence length="445" mass="49495">MKKAIFLMLLLTTVSITFAQKSKYVVVISLDGFRPDFYRQAQWPTPNLHEMAQHGASSDGVRGVFPTVTYPSHTTIVTGVLPNKHKIFHNTPFEPTGQTGRWNWENNLIKSETIWDAAHKKGLKTASIHWPVTVGTQTVDYNIPETEIEKNVADPLIQMRKFAKPQGLFEEIEREATGKLTAKAMDSDYLTMDENIARMAAYVLEKYKPNLTTVHIFNLDHFEHKEGRNGPSVMRAIAGADRAVGKIMEAAERAGIKDSTTFLIVGDHGFVDIHAQLSPNTWLVKAGLMEKKKDRGNWKATFHPQGGMAFLYLKDKKDQQTLKQVQQILADLPASTKKLFEIVKPEDYQAIGADPEAALALTAKQGFSFSDSFEEPFLKPAKGGTHGYFPNFKEIETGFIAYGADIKSDVVIPTMGLEDIAPIVAKLLGLSMTNLDGVLYPSVVK</sequence>
<dbReference type="PANTHER" id="PTHR10151:SF120">
    <property type="entry name" value="BIS(5'-ADENOSYL)-TRIPHOSPHATASE"/>
    <property type="match status" value="1"/>
</dbReference>
<dbReference type="PANTHER" id="PTHR10151">
    <property type="entry name" value="ECTONUCLEOTIDE PYROPHOSPHATASE/PHOSPHODIESTERASE"/>
    <property type="match status" value="1"/>
</dbReference>
<dbReference type="InterPro" id="IPR002591">
    <property type="entry name" value="Phosphodiest/P_Trfase"/>
</dbReference>
<accession>A0ABT6YE96</accession>
<dbReference type="Proteomes" id="UP001236507">
    <property type="component" value="Unassembled WGS sequence"/>
</dbReference>
<dbReference type="RefSeq" id="WP_283346250.1">
    <property type="nucleotide sequence ID" value="NZ_JASHIF010000023.1"/>
</dbReference>
<protein>
    <submittedName>
        <fullName evidence="2">Ectonucleotide pyrophosphatase/phosphodiesterase</fullName>
    </submittedName>
</protein>
<feature type="chain" id="PRO_5045958599" evidence="1">
    <location>
        <begin position="20"/>
        <end position="445"/>
    </location>
</feature>
<dbReference type="EMBL" id="JASHIF010000023">
    <property type="protein sequence ID" value="MDI9861918.1"/>
    <property type="molecule type" value="Genomic_DNA"/>
</dbReference>
<dbReference type="SUPFAM" id="SSF53649">
    <property type="entry name" value="Alkaline phosphatase-like"/>
    <property type="match status" value="1"/>
</dbReference>
<proteinExistence type="predicted"/>
<comment type="caution">
    <text evidence="2">The sequence shown here is derived from an EMBL/GenBank/DDBJ whole genome shotgun (WGS) entry which is preliminary data.</text>
</comment>
<gene>
    <name evidence="2" type="ORF">QM524_22035</name>
</gene>
<name>A0ABT6YE96_9BACT</name>
<keyword evidence="1" id="KW-0732">Signal</keyword>
<dbReference type="CDD" id="cd16018">
    <property type="entry name" value="Enpp"/>
    <property type="match status" value="1"/>
</dbReference>
<dbReference type="InterPro" id="IPR017850">
    <property type="entry name" value="Alkaline_phosphatase_core_sf"/>
</dbReference>
<dbReference type="Pfam" id="PF01663">
    <property type="entry name" value="Phosphodiest"/>
    <property type="match status" value="1"/>
</dbReference>
<feature type="signal peptide" evidence="1">
    <location>
        <begin position="1"/>
        <end position="19"/>
    </location>
</feature>
<reference evidence="2 3" key="1">
    <citation type="submission" date="2023-05" db="EMBL/GenBank/DDBJ databases">
        <title>Novel species of genus Flectobacillus isolated from stream in China.</title>
        <authorList>
            <person name="Lu H."/>
        </authorList>
    </citation>
    <scope>NUCLEOTIDE SEQUENCE [LARGE SCALE GENOMIC DNA]</scope>
    <source>
        <strain evidence="2 3">KCTC 42575</strain>
    </source>
</reference>
<keyword evidence="3" id="KW-1185">Reference proteome</keyword>
<evidence type="ECO:0000313" key="3">
    <source>
        <dbReference type="Proteomes" id="UP001236507"/>
    </source>
</evidence>
<organism evidence="2 3">
    <name type="scientific">Flectobacillus roseus</name>
    <dbReference type="NCBI Taxonomy" id="502259"/>
    <lineage>
        <taxon>Bacteria</taxon>
        <taxon>Pseudomonadati</taxon>
        <taxon>Bacteroidota</taxon>
        <taxon>Cytophagia</taxon>
        <taxon>Cytophagales</taxon>
        <taxon>Flectobacillaceae</taxon>
        <taxon>Flectobacillus</taxon>
    </lineage>
</organism>